<organism evidence="5 6">
    <name type="scientific">Ditylenchus dipsaci</name>
    <dbReference type="NCBI Taxonomy" id="166011"/>
    <lineage>
        <taxon>Eukaryota</taxon>
        <taxon>Metazoa</taxon>
        <taxon>Ecdysozoa</taxon>
        <taxon>Nematoda</taxon>
        <taxon>Chromadorea</taxon>
        <taxon>Rhabditida</taxon>
        <taxon>Tylenchina</taxon>
        <taxon>Tylenchomorpha</taxon>
        <taxon>Sphaerularioidea</taxon>
        <taxon>Anguinidae</taxon>
        <taxon>Anguininae</taxon>
        <taxon>Ditylenchus</taxon>
    </lineage>
</organism>
<dbReference type="Gene3D" id="1.10.10.60">
    <property type="entry name" value="Homeodomain-like"/>
    <property type="match status" value="2"/>
</dbReference>
<evidence type="ECO:0000259" key="4">
    <source>
        <dbReference type="PROSITE" id="PS51253"/>
    </source>
</evidence>
<accession>A0A915DU17</accession>
<evidence type="ECO:0000256" key="2">
    <source>
        <dbReference type="SAM" id="MobiDB-lite"/>
    </source>
</evidence>
<keyword evidence="1" id="KW-0238">DNA-binding</keyword>
<evidence type="ECO:0000313" key="5">
    <source>
        <dbReference type="Proteomes" id="UP000887574"/>
    </source>
</evidence>
<keyword evidence="3" id="KW-1133">Transmembrane helix</keyword>
<dbReference type="InterPro" id="IPR056075">
    <property type="entry name" value="DUF7658"/>
</dbReference>
<proteinExistence type="predicted"/>
<keyword evidence="3" id="KW-0812">Transmembrane</keyword>
<sequence length="509" mass="58169">MSTLSKKRRVILLEDKKKINALVDQKKTYAKIGTKFGGLSKSTIATIVKDRQAVHSAIEDGNSSKRARLQPVMHHDVKESVLQWLKHARSRNIPVTGPLLAEKARILASGLAKKLRNALEDIERPFDVLQRYMESHEVDPAMLRMCDKIDDFLAKERMNKLKQNPITNFFHRVPGTGGAGSQNQAGQINQFMPMDNMFLTSKDDDKKFEVFPEVSMKNTPIYRTAAKYETGMYRFRPTTGQDLIQLLQRCRDLQQNPNIGMQPMQGALVERFGRENCPDNPAATISECGDSVPCMHDYVMFNSKVLGFQMQNNWNMFEVDRLDVMRQYNSCGPINIEYPEYLTKLPAFASGYLQGDVVRFDCFQTHWIKGDYEYKCSLVSDYNNPNSYRFEWNKGDQPWCRSREMDNFLKYLVAILAVVFFLMVLIFIFLACWCIKQKRLNPVFDKMPIRPNSASPPFSRKYENEGFDQPQTIPIGAMSPASRVSSPELRQRAAGGGSANPAGEMPLWA</sequence>
<keyword evidence="5" id="KW-1185">Reference proteome</keyword>
<dbReference type="InterPro" id="IPR057017">
    <property type="entry name" value="F54D1_6-like_C"/>
</dbReference>
<evidence type="ECO:0000256" key="3">
    <source>
        <dbReference type="SAM" id="Phobius"/>
    </source>
</evidence>
<dbReference type="Pfam" id="PF24469">
    <property type="entry name" value="F54D1_6_C"/>
    <property type="match status" value="1"/>
</dbReference>
<dbReference type="Proteomes" id="UP000887574">
    <property type="component" value="Unplaced"/>
</dbReference>
<dbReference type="PROSITE" id="PS51253">
    <property type="entry name" value="HTH_CENPB"/>
    <property type="match status" value="1"/>
</dbReference>
<dbReference type="GO" id="GO:0003677">
    <property type="term" value="F:DNA binding"/>
    <property type="evidence" value="ECO:0007669"/>
    <property type="project" value="UniProtKB-KW"/>
</dbReference>
<feature type="region of interest" description="Disordered" evidence="2">
    <location>
        <begin position="476"/>
        <end position="509"/>
    </location>
</feature>
<dbReference type="Pfam" id="PF24678">
    <property type="entry name" value="DUF7658"/>
    <property type="match status" value="1"/>
</dbReference>
<name>A0A915DU17_9BILA</name>
<reference evidence="6" key="1">
    <citation type="submission" date="2022-11" db="UniProtKB">
        <authorList>
            <consortium name="WormBaseParasite"/>
        </authorList>
    </citation>
    <scope>IDENTIFICATION</scope>
</reference>
<evidence type="ECO:0000256" key="1">
    <source>
        <dbReference type="ARBA" id="ARBA00023125"/>
    </source>
</evidence>
<protein>
    <submittedName>
        <fullName evidence="6">HTH CENPB-type domain-containing protein</fullName>
    </submittedName>
</protein>
<evidence type="ECO:0000313" key="6">
    <source>
        <dbReference type="WBParaSite" id="jg22822"/>
    </source>
</evidence>
<feature type="transmembrane region" description="Helical" evidence="3">
    <location>
        <begin position="411"/>
        <end position="431"/>
    </location>
</feature>
<feature type="domain" description="HTH CENPB-type" evidence="4">
    <location>
        <begin position="65"/>
        <end position="142"/>
    </location>
</feature>
<keyword evidence="3" id="KW-0472">Membrane</keyword>
<dbReference type="Pfam" id="PF03221">
    <property type="entry name" value="HTH_Tnp_Tc5"/>
    <property type="match status" value="1"/>
</dbReference>
<dbReference type="AlphaFoldDB" id="A0A915DU17"/>
<dbReference type="InterPro" id="IPR006600">
    <property type="entry name" value="HTH_CenpB_DNA-bd_dom"/>
</dbReference>
<dbReference type="WBParaSite" id="jg22822">
    <property type="protein sequence ID" value="jg22822"/>
    <property type="gene ID" value="jg22822"/>
</dbReference>